<dbReference type="PANTHER" id="PTHR14969:SF13">
    <property type="entry name" value="AT30094P"/>
    <property type="match status" value="1"/>
</dbReference>
<feature type="transmembrane region" description="Helical" evidence="1">
    <location>
        <begin position="243"/>
        <end position="266"/>
    </location>
</feature>
<dbReference type="GO" id="GO:0042392">
    <property type="term" value="F:sphingosine-1-phosphate phosphatase activity"/>
    <property type="evidence" value="ECO:0007669"/>
    <property type="project" value="TreeGrafter"/>
</dbReference>
<comment type="caution">
    <text evidence="3">The sequence shown here is derived from an EMBL/GenBank/DDBJ whole genome shotgun (WGS) entry which is preliminary data.</text>
</comment>
<keyword evidence="1" id="KW-0812">Transmembrane</keyword>
<feature type="signal peptide" evidence="2">
    <location>
        <begin position="1"/>
        <end position="20"/>
    </location>
</feature>
<evidence type="ECO:0000256" key="2">
    <source>
        <dbReference type="SAM" id="SignalP"/>
    </source>
</evidence>
<keyword evidence="1" id="KW-0472">Membrane</keyword>
<name>A0A151ZBH8_TIELA</name>
<evidence type="ECO:0000313" key="4">
    <source>
        <dbReference type="Proteomes" id="UP000076078"/>
    </source>
</evidence>
<dbReference type="OrthoDB" id="302705at2759"/>
<feature type="chain" id="PRO_5007593097" evidence="2">
    <location>
        <begin position="21"/>
        <end position="367"/>
    </location>
</feature>
<dbReference type="EMBL" id="LODT01000035">
    <property type="protein sequence ID" value="KYQ91285.1"/>
    <property type="molecule type" value="Genomic_DNA"/>
</dbReference>
<dbReference type="InterPro" id="IPR036938">
    <property type="entry name" value="PAP2/HPO_sf"/>
</dbReference>
<dbReference type="PANTHER" id="PTHR14969">
    <property type="entry name" value="SPHINGOSINE-1-PHOSPHATE PHOSPHOHYDROLASE"/>
    <property type="match status" value="1"/>
</dbReference>
<feature type="transmembrane region" description="Helical" evidence="1">
    <location>
        <begin position="186"/>
        <end position="206"/>
    </location>
</feature>
<protein>
    <submittedName>
        <fullName evidence="3">Phosphoesterase</fullName>
    </submittedName>
</protein>
<keyword evidence="2" id="KW-0732">Signal</keyword>
<proteinExistence type="predicted"/>
<evidence type="ECO:0000313" key="3">
    <source>
        <dbReference type="EMBL" id="KYQ91285.1"/>
    </source>
</evidence>
<dbReference type="SUPFAM" id="SSF48317">
    <property type="entry name" value="Acid phosphatase/Vanadium-dependent haloperoxidase"/>
    <property type="match status" value="1"/>
</dbReference>
<dbReference type="AlphaFoldDB" id="A0A151ZBH8"/>
<gene>
    <name evidence="3" type="ORF">DLAC_08225</name>
</gene>
<feature type="transmembrane region" description="Helical" evidence="1">
    <location>
        <begin position="328"/>
        <end position="348"/>
    </location>
</feature>
<dbReference type="InParanoid" id="A0A151ZBH8"/>
<organism evidence="3 4">
    <name type="scientific">Tieghemostelium lacteum</name>
    <name type="common">Slime mold</name>
    <name type="synonym">Dictyostelium lacteum</name>
    <dbReference type="NCBI Taxonomy" id="361077"/>
    <lineage>
        <taxon>Eukaryota</taxon>
        <taxon>Amoebozoa</taxon>
        <taxon>Evosea</taxon>
        <taxon>Eumycetozoa</taxon>
        <taxon>Dictyostelia</taxon>
        <taxon>Dictyosteliales</taxon>
        <taxon>Raperosteliaceae</taxon>
        <taxon>Tieghemostelium</taxon>
    </lineage>
</organism>
<feature type="transmembrane region" description="Helical" evidence="1">
    <location>
        <begin position="212"/>
        <end position="231"/>
    </location>
</feature>
<feature type="transmembrane region" description="Helical" evidence="1">
    <location>
        <begin position="100"/>
        <end position="121"/>
    </location>
</feature>
<dbReference type="Proteomes" id="UP000076078">
    <property type="component" value="Unassembled WGS sequence"/>
</dbReference>
<reference evidence="3 4" key="1">
    <citation type="submission" date="2015-12" db="EMBL/GenBank/DDBJ databases">
        <title>Dictyostelia acquired genes for synthesis and detection of signals that induce cell-type specialization by lateral gene transfer from prokaryotes.</title>
        <authorList>
            <person name="Gloeckner G."/>
            <person name="Schaap P."/>
        </authorList>
    </citation>
    <scope>NUCLEOTIDE SEQUENCE [LARGE SCALE GENOMIC DNA]</scope>
    <source>
        <strain evidence="3 4">TK</strain>
    </source>
</reference>
<evidence type="ECO:0000256" key="1">
    <source>
        <dbReference type="SAM" id="Phobius"/>
    </source>
</evidence>
<feature type="transmembrane region" description="Helical" evidence="1">
    <location>
        <begin position="61"/>
        <end position="79"/>
    </location>
</feature>
<sequence>MKYIYIVALVVVLCISSTNATNTSNCTNVNGDMFFNKCMMNDESVLPLMASFIMQFVNPRTVAYTTTSIIVILPAMLLLSNSPAIYPTMKNKYMSLKLTLVHMLHRASYPLVLGVGLYAIFRQRRPCFCNGAHIGSYYGMPSGDAMAGGILGAFLIDKAPFYPVISRIAGVLLMVSVCFERTILGFHSVGQVITGTTIGFILHFYSTRVPQWVLFIDIACQWILGAIALQLDKSLVYQNNDPNNLWVWFVWGVSFQILVILLLIRIGRSPLEGWRLLKSSYHNIHSPSNLNIQAEAEDHLLAYAIKPSSDPHESDERFQRRTIQDADIPWTFVSFFIFFVFNFLSFCMQNWNWMVHTSSSAQQSTHM</sequence>
<accession>A0A151ZBH8</accession>
<dbReference type="OMA" id="FIMQFVN"/>
<keyword evidence="4" id="KW-1185">Reference proteome</keyword>
<keyword evidence="1" id="KW-1133">Transmembrane helix</keyword>